<name>A0A7S0ZTE6_NOCSC</name>
<dbReference type="CDD" id="cd16449">
    <property type="entry name" value="RING-HC"/>
    <property type="match status" value="1"/>
</dbReference>
<keyword evidence="1" id="KW-0863">Zinc-finger</keyword>
<gene>
    <name evidence="4" type="ORF">NSCI0253_LOCUS6361</name>
</gene>
<evidence type="ECO:0000259" key="3">
    <source>
        <dbReference type="PROSITE" id="PS50089"/>
    </source>
</evidence>
<feature type="chain" id="PRO_5030890340" description="RING-type domain-containing protein" evidence="2">
    <location>
        <begin position="22"/>
        <end position="562"/>
    </location>
</feature>
<dbReference type="AlphaFoldDB" id="A0A7S0ZTE6"/>
<dbReference type="SUPFAM" id="SSF57850">
    <property type="entry name" value="RING/U-box"/>
    <property type="match status" value="1"/>
</dbReference>
<keyword evidence="1" id="KW-0862">Zinc</keyword>
<evidence type="ECO:0000256" key="2">
    <source>
        <dbReference type="SAM" id="SignalP"/>
    </source>
</evidence>
<keyword evidence="1" id="KW-0479">Metal-binding</keyword>
<accession>A0A7S0ZTE6</accession>
<dbReference type="Gene3D" id="3.30.40.10">
    <property type="entry name" value="Zinc/RING finger domain, C3HC4 (zinc finger)"/>
    <property type="match status" value="1"/>
</dbReference>
<keyword evidence="2" id="KW-0732">Signal</keyword>
<dbReference type="EMBL" id="HBFQ01009101">
    <property type="protein sequence ID" value="CAD8832014.1"/>
    <property type="molecule type" value="Transcribed_RNA"/>
</dbReference>
<feature type="domain" description="RING-type" evidence="3">
    <location>
        <begin position="511"/>
        <end position="551"/>
    </location>
</feature>
<sequence length="562" mass="60854">MMTGGACWVGWFALFSVKSAAAICATPSGLAGTTDLRVIPVPHAENVFFAWQEEDSIYIQDACENPTKLVEKSQTFLTDPSSGLQDATYIDFGPFSGSGQGVVAWVWNDHIYVDVSNLDSVKQVDVHSASGVKSQVRLSPTSLIGTFLVSWFNYNGYSSDWFVRDVTIRRGIWKFGQQQQVVKASSQSDTHLLLCGSDVWAVWLNSNVSCTSVYGECNQGPYTRSVHPQLGEAQELPGVSPLAATLTCDENGVTAVLWLEKEGSLVKFQTVNEASAPSEQDSLGTQPLVSSTLTGPAVTPNLAMAHLVGYEDYAAVITNDEEDSVSVQLVKYRGSKSVAYPRHKVSQAARVSAFSLSVEATKPSLGPSLLLCVKGVFQDSSNPCALFEAEWLKEDASIKILVRFAWAAGALFVILVCMVGHQVMEGTCPILSRILPSRFSHGPLATDVLLQRLTDLPTLIDALAGPVLADLSETRQKSQLSSRSWSAKASVVSVEMSNISAHSGMSRPDRCPICKNECGIRLVFERCGHTACRDCAVIVLQSGNRLCCVCDSYIYGMMPVYL</sequence>
<reference evidence="4" key="1">
    <citation type="submission" date="2021-01" db="EMBL/GenBank/DDBJ databases">
        <authorList>
            <person name="Corre E."/>
            <person name="Pelletier E."/>
            <person name="Niang G."/>
            <person name="Scheremetjew M."/>
            <person name="Finn R."/>
            <person name="Kale V."/>
            <person name="Holt S."/>
            <person name="Cochrane G."/>
            <person name="Meng A."/>
            <person name="Brown T."/>
            <person name="Cohen L."/>
        </authorList>
    </citation>
    <scope>NUCLEOTIDE SEQUENCE</scope>
</reference>
<protein>
    <recommendedName>
        <fullName evidence="3">RING-type domain-containing protein</fullName>
    </recommendedName>
</protein>
<dbReference type="PROSITE" id="PS50089">
    <property type="entry name" value="ZF_RING_2"/>
    <property type="match status" value="1"/>
</dbReference>
<proteinExistence type="predicted"/>
<evidence type="ECO:0000256" key="1">
    <source>
        <dbReference type="PROSITE-ProRule" id="PRU00175"/>
    </source>
</evidence>
<evidence type="ECO:0000313" key="4">
    <source>
        <dbReference type="EMBL" id="CAD8832014.1"/>
    </source>
</evidence>
<dbReference type="InterPro" id="IPR001841">
    <property type="entry name" value="Znf_RING"/>
</dbReference>
<dbReference type="GO" id="GO:0008270">
    <property type="term" value="F:zinc ion binding"/>
    <property type="evidence" value="ECO:0007669"/>
    <property type="project" value="UniProtKB-KW"/>
</dbReference>
<dbReference type="InterPro" id="IPR013083">
    <property type="entry name" value="Znf_RING/FYVE/PHD"/>
</dbReference>
<feature type="signal peptide" evidence="2">
    <location>
        <begin position="1"/>
        <end position="21"/>
    </location>
</feature>
<organism evidence="4">
    <name type="scientific">Noctiluca scintillans</name>
    <name type="common">Sea sparkle</name>
    <name type="synonym">Red tide dinoflagellate</name>
    <dbReference type="NCBI Taxonomy" id="2966"/>
    <lineage>
        <taxon>Eukaryota</taxon>
        <taxon>Sar</taxon>
        <taxon>Alveolata</taxon>
        <taxon>Dinophyceae</taxon>
        <taxon>Noctilucales</taxon>
        <taxon>Noctilucaceae</taxon>
        <taxon>Noctiluca</taxon>
    </lineage>
</organism>